<dbReference type="PROSITE" id="PS50855">
    <property type="entry name" value="COX1"/>
    <property type="match status" value="1"/>
</dbReference>
<dbReference type="Gene3D" id="1.20.210.10">
    <property type="entry name" value="Cytochrome c oxidase-like, subunit I domain"/>
    <property type="match status" value="1"/>
</dbReference>
<name>A0A0L7QZS6_9HYME</name>
<sequence length="274" mass="29783">MFPIAGFRNAGETADELHAMIARGLDGNRKRDGNEEARGYAMPARDAHVRINAVFSGTDSKEPVAQKFGPTSRQLYGQVGYILILPGFGLISRVIINESGKKEVFGNLGIVHAIIGIGFLGFIVWAHHVFTVGLDVDTRAYFTSATIIIAVPTGASRPGPVTVDQVRPQDPSLAEIPPRRQISHVASSTSPDTTSPARNRISNSRWVLGRVAVPPAACPFRTDKPKDTILAASMDEPLRRSILGLLEVAGFDHFFEIQPGKIESRKLSVKTFLF</sequence>
<dbReference type="EC" id="7.1.1.9" evidence="14"/>
<evidence type="ECO:0000256" key="12">
    <source>
        <dbReference type="ARBA" id="ARBA00023128"/>
    </source>
</evidence>
<keyword evidence="14 16" id="KW-0472">Membrane</keyword>
<keyword evidence="16" id="KW-1133">Transmembrane helix</keyword>
<evidence type="ECO:0000313" key="19">
    <source>
        <dbReference type="Proteomes" id="UP000053825"/>
    </source>
</evidence>
<comment type="subcellular location">
    <subcellularLocation>
        <location evidence="2 14">Mitochondrion inner membrane</location>
        <topology evidence="2 14">Multi-pass membrane protein</topology>
    </subcellularLocation>
</comment>
<feature type="region of interest" description="Disordered" evidence="15">
    <location>
        <begin position="159"/>
        <end position="199"/>
    </location>
</feature>
<feature type="transmembrane region" description="Helical" evidence="16">
    <location>
        <begin position="75"/>
        <end position="96"/>
    </location>
</feature>
<evidence type="ECO:0000256" key="14">
    <source>
        <dbReference type="RuleBase" id="RU000369"/>
    </source>
</evidence>
<keyword evidence="14" id="KW-0408">Iron</keyword>
<keyword evidence="14" id="KW-0349">Heme</keyword>
<keyword evidence="14 16" id="KW-0812">Transmembrane</keyword>
<evidence type="ECO:0000256" key="3">
    <source>
        <dbReference type="ARBA" id="ARBA00004673"/>
    </source>
</evidence>
<gene>
    <name evidence="18" type="ORF">WH47_02261</name>
</gene>
<keyword evidence="7 14" id="KW-0679">Respiratory chain</keyword>
<evidence type="ECO:0000259" key="17">
    <source>
        <dbReference type="PROSITE" id="PS50855"/>
    </source>
</evidence>
<dbReference type="InterPro" id="IPR023616">
    <property type="entry name" value="Cyt_c_oxase-like_su1_dom"/>
</dbReference>
<dbReference type="GO" id="GO:0020037">
    <property type="term" value="F:heme binding"/>
    <property type="evidence" value="ECO:0007669"/>
    <property type="project" value="InterPro"/>
</dbReference>
<proteinExistence type="inferred from homology"/>
<keyword evidence="12 14" id="KW-0496">Mitochondrion</keyword>
<evidence type="ECO:0000256" key="4">
    <source>
        <dbReference type="ARBA" id="ARBA00009578"/>
    </source>
</evidence>
<evidence type="ECO:0000256" key="9">
    <source>
        <dbReference type="ARBA" id="ARBA00022792"/>
    </source>
</evidence>
<evidence type="ECO:0000256" key="16">
    <source>
        <dbReference type="SAM" id="Phobius"/>
    </source>
</evidence>
<dbReference type="UniPathway" id="UPA00705"/>
<organism evidence="18 19">
    <name type="scientific">Habropoda laboriosa</name>
    <dbReference type="NCBI Taxonomy" id="597456"/>
    <lineage>
        <taxon>Eukaryota</taxon>
        <taxon>Metazoa</taxon>
        <taxon>Ecdysozoa</taxon>
        <taxon>Arthropoda</taxon>
        <taxon>Hexapoda</taxon>
        <taxon>Insecta</taxon>
        <taxon>Pterygota</taxon>
        <taxon>Neoptera</taxon>
        <taxon>Endopterygota</taxon>
        <taxon>Hymenoptera</taxon>
        <taxon>Apocrita</taxon>
        <taxon>Aculeata</taxon>
        <taxon>Apoidea</taxon>
        <taxon>Anthophila</taxon>
        <taxon>Apidae</taxon>
        <taxon>Habropoda</taxon>
    </lineage>
</organism>
<accession>A0A0L7QZS6</accession>
<comment type="function">
    <text evidence="14">Component of the cytochrome c oxidase, the last enzyme in the mitochondrial electron transport chain which drives oxidative phosphorylation. The respiratory chain contains 3 multisubunit complexes succinate dehydrogenase (complex II, CII), ubiquinol-cytochrome c oxidoreductase (cytochrome b-c1 complex, complex III, CIII) and cytochrome c oxidase (complex IV, CIV), that cooperate to transfer electrons derived from NADH and succinate to molecular oxygen, creating an electrochemical gradient over the inner membrane that drives transmembrane transport and the ATP synthase. Cytochrome c oxidase is the component of the respiratory chain that catalyzes the reduction of oxygen to water. Electrons originating from reduced cytochrome c in the intermembrane space (IMS) are transferred via the dinuclear copper A center (CU(A)) of subunit 2 and heme A of subunit 1 to the active site in subunit 1, a binuclear center (BNC) formed by heme A3 and copper B (CU(B)). The BNC reduces molecular oxygen to 2 water molecules using 4 electrons from cytochrome c in the IMS and 4 protons from the mitochondrial matrix.</text>
</comment>
<dbReference type="GO" id="GO:0006123">
    <property type="term" value="P:mitochondrial electron transport, cytochrome c to oxygen"/>
    <property type="evidence" value="ECO:0007669"/>
    <property type="project" value="TreeGrafter"/>
</dbReference>
<feature type="transmembrane region" description="Helical" evidence="16">
    <location>
        <begin position="108"/>
        <end position="130"/>
    </location>
</feature>
<keyword evidence="11 14" id="KW-0249">Electron transport</keyword>
<dbReference type="InterPro" id="IPR000883">
    <property type="entry name" value="Cyt_C_Oxase_1"/>
</dbReference>
<dbReference type="SUPFAM" id="SSF81442">
    <property type="entry name" value="Cytochrome c oxidase subunit I-like"/>
    <property type="match status" value="1"/>
</dbReference>
<evidence type="ECO:0000313" key="18">
    <source>
        <dbReference type="EMBL" id="KOC64098.1"/>
    </source>
</evidence>
<protein>
    <recommendedName>
        <fullName evidence="6 14">Cytochrome c oxidase subunit 1</fullName>
        <ecNumber evidence="14">7.1.1.9</ecNumber>
    </recommendedName>
</protein>
<evidence type="ECO:0000256" key="10">
    <source>
        <dbReference type="ARBA" id="ARBA00022967"/>
    </source>
</evidence>
<comment type="cofactor">
    <cofactor evidence="1">
        <name>heme</name>
        <dbReference type="ChEBI" id="CHEBI:30413"/>
    </cofactor>
</comment>
<keyword evidence="9 14" id="KW-0999">Mitochondrion inner membrane</keyword>
<dbReference type="GO" id="GO:0005743">
    <property type="term" value="C:mitochondrial inner membrane"/>
    <property type="evidence" value="ECO:0007669"/>
    <property type="project" value="UniProtKB-SubCell"/>
</dbReference>
<feature type="compositionally biased region" description="Low complexity" evidence="15">
    <location>
        <begin position="187"/>
        <end position="196"/>
    </location>
</feature>
<dbReference type="GO" id="GO:0046872">
    <property type="term" value="F:metal ion binding"/>
    <property type="evidence" value="ECO:0007669"/>
    <property type="project" value="UniProtKB-KW"/>
</dbReference>
<evidence type="ECO:0000256" key="15">
    <source>
        <dbReference type="SAM" id="MobiDB-lite"/>
    </source>
</evidence>
<keyword evidence="19" id="KW-1185">Reference proteome</keyword>
<comment type="similarity">
    <text evidence="4 14">Belongs to the heme-copper respiratory oxidase family.</text>
</comment>
<feature type="domain" description="Cytochrome oxidase subunit I profile" evidence="17">
    <location>
        <begin position="81"/>
        <end position="154"/>
    </location>
</feature>
<reference evidence="18 19" key="1">
    <citation type="submission" date="2015-07" db="EMBL/GenBank/DDBJ databases">
        <title>The genome of Habropoda laboriosa.</title>
        <authorList>
            <person name="Pan H."/>
            <person name="Kapheim K."/>
        </authorList>
    </citation>
    <scope>NUCLEOTIDE SEQUENCE [LARGE SCALE GENOMIC DNA]</scope>
    <source>
        <strain evidence="18">0110345459</strain>
    </source>
</reference>
<keyword evidence="8 14" id="KW-0479">Metal-binding</keyword>
<dbReference type="Pfam" id="PF00115">
    <property type="entry name" value="COX1"/>
    <property type="match status" value="1"/>
</dbReference>
<keyword evidence="14" id="KW-0813">Transport</keyword>
<comment type="catalytic activity">
    <reaction evidence="13">
        <text>4 Fe(II)-[cytochrome c] + O2 + 8 H(+)(in) = 4 Fe(III)-[cytochrome c] + 2 H2O + 4 H(+)(out)</text>
        <dbReference type="Rhea" id="RHEA:11436"/>
        <dbReference type="Rhea" id="RHEA-COMP:10350"/>
        <dbReference type="Rhea" id="RHEA-COMP:14399"/>
        <dbReference type="ChEBI" id="CHEBI:15377"/>
        <dbReference type="ChEBI" id="CHEBI:15378"/>
        <dbReference type="ChEBI" id="CHEBI:15379"/>
        <dbReference type="ChEBI" id="CHEBI:29033"/>
        <dbReference type="ChEBI" id="CHEBI:29034"/>
        <dbReference type="EC" id="7.1.1.9"/>
    </reaction>
    <physiologicalReaction direction="left-to-right" evidence="13">
        <dbReference type="Rhea" id="RHEA:11437"/>
    </physiologicalReaction>
</comment>
<dbReference type="STRING" id="597456.A0A0L7QZS6"/>
<evidence type="ECO:0000256" key="7">
    <source>
        <dbReference type="ARBA" id="ARBA00022660"/>
    </source>
</evidence>
<dbReference type="Proteomes" id="UP000053825">
    <property type="component" value="Unassembled WGS sequence"/>
</dbReference>
<dbReference type="GO" id="GO:0004129">
    <property type="term" value="F:cytochrome-c oxidase activity"/>
    <property type="evidence" value="ECO:0007669"/>
    <property type="project" value="UniProtKB-EC"/>
</dbReference>
<comment type="subunit">
    <text evidence="5">Component of the cytochrome c oxidase (complex IV, CIV), a multisubunit enzyme composed of a catalytic core of 3 subunits and several supernumerary subunits. The complex exists as a monomer or a dimer and forms supercomplexes (SCs) in the inner mitochondrial membrane with ubiquinol-cytochrome c oxidoreductase (cytochrome b-c1 complex, complex III, CIII).</text>
</comment>
<dbReference type="AlphaFoldDB" id="A0A0L7QZS6"/>
<dbReference type="GO" id="GO:0015990">
    <property type="term" value="P:electron transport coupled proton transport"/>
    <property type="evidence" value="ECO:0007669"/>
    <property type="project" value="TreeGrafter"/>
</dbReference>
<evidence type="ECO:0000256" key="2">
    <source>
        <dbReference type="ARBA" id="ARBA00004448"/>
    </source>
</evidence>
<evidence type="ECO:0000256" key="8">
    <source>
        <dbReference type="ARBA" id="ARBA00022723"/>
    </source>
</evidence>
<dbReference type="PANTHER" id="PTHR10422">
    <property type="entry name" value="CYTOCHROME C OXIDASE SUBUNIT 1"/>
    <property type="match status" value="1"/>
</dbReference>
<evidence type="ECO:0000256" key="13">
    <source>
        <dbReference type="ARBA" id="ARBA00049512"/>
    </source>
</evidence>
<dbReference type="InterPro" id="IPR036927">
    <property type="entry name" value="Cyt_c_oxase-like_su1_sf"/>
</dbReference>
<evidence type="ECO:0000256" key="1">
    <source>
        <dbReference type="ARBA" id="ARBA00001971"/>
    </source>
</evidence>
<keyword evidence="10" id="KW-1278">Translocase</keyword>
<evidence type="ECO:0000256" key="6">
    <source>
        <dbReference type="ARBA" id="ARBA00015947"/>
    </source>
</evidence>
<dbReference type="EMBL" id="KQ414676">
    <property type="protein sequence ID" value="KOC64098.1"/>
    <property type="molecule type" value="Genomic_DNA"/>
</dbReference>
<dbReference type="PANTHER" id="PTHR10422:SF18">
    <property type="entry name" value="CYTOCHROME C OXIDASE SUBUNIT 1"/>
    <property type="match status" value="1"/>
</dbReference>
<evidence type="ECO:0000256" key="5">
    <source>
        <dbReference type="ARBA" id="ARBA00011164"/>
    </source>
</evidence>
<dbReference type="PRINTS" id="PR01165">
    <property type="entry name" value="CYCOXIDASEI"/>
</dbReference>
<keyword evidence="14" id="KW-0186">Copper</keyword>
<comment type="pathway">
    <text evidence="3 14">Energy metabolism; oxidative phosphorylation.</text>
</comment>
<evidence type="ECO:0000256" key="11">
    <source>
        <dbReference type="ARBA" id="ARBA00022982"/>
    </source>
</evidence>